<dbReference type="GO" id="GO:0019901">
    <property type="term" value="F:protein kinase binding"/>
    <property type="evidence" value="ECO:0007669"/>
    <property type="project" value="InterPro"/>
</dbReference>
<protein>
    <submittedName>
        <fullName evidence="3">G1 S-specific cyclin PCL1</fullName>
    </submittedName>
</protein>
<dbReference type="GO" id="GO:0016538">
    <property type="term" value="F:cyclin-dependent protein serine/threonine kinase regulator activity"/>
    <property type="evidence" value="ECO:0007669"/>
    <property type="project" value="TreeGrafter"/>
</dbReference>
<feature type="domain" description="Cyclin N-terminal" evidence="2">
    <location>
        <begin position="66"/>
        <end position="170"/>
    </location>
</feature>
<feature type="region of interest" description="Disordered" evidence="1">
    <location>
        <begin position="42"/>
        <end position="62"/>
    </location>
</feature>
<evidence type="ECO:0000256" key="1">
    <source>
        <dbReference type="SAM" id="MobiDB-lite"/>
    </source>
</evidence>
<comment type="caution">
    <text evidence="3">The sequence shown here is derived from an EMBL/GenBank/DDBJ whole genome shotgun (WGS) entry which is preliminary data.</text>
</comment>
<dbReference type="InterPro" id="IPR036915">
    <property type="entry name" value="Cyclin-like_sf"/>
</dbReference>
<dbReference type="GO" id="GO:0000307">
    <property type="term" value="C:cyclin-dependent protein kinase holoenzyme complex"/>
    <property type="evidence" value="ECO:0007669"/>
    <property type="project" value="TreeGrafter"/>
</dbReference>
<dbReference type="Gene3D" id="1.10.472.10">
    <property type="entry name" value="Cyclin-like"/>
    <property type="match status" value="1"/>
</dbReference>
<proteinExistence type="predicted"/>
<dbReference type="EMBL" id="VNKQ01000009">
    <property type="protein sequence ID" value="KAG0648698.1"/>
    <property type="molecule type" value="Genomic_DNA"/>
</dbReference>
<evidence type="ECO:0000313" key="3">
    <source>
        <dbReference type="EMBL" id="KAG0648698.1"/>
    </source>
</evidence>
<dbReference type="SUPFAM" id="SSF47954">
    <property type="entry name" value="Cyclin-like"/>
    <property type="match status" value="1"/>
</dbReference>
<dbReference type="GO" id="GO:0005634">
    <property type="term" value="C:nucleus"/>
    <property type="evidence" value="ECO:0007669"/>
    <property type="project" value="TreeGrafter"/>
</dbReference>
<accession>A0A9P6VIP7</accession>
<dbReference type="InterPro" id="IPR013922">
    <property type="entry name" value="Cyclin_PHO80-like"/>
</dbReference>
<dbReference type="PANTHER" id="PTHR15615">
    <property type="match status" value="1"/>
</dbReference>
<feature type="region of interest" description="Disordered" evidence="1">
    <location>
        <begin position="276"/>
        <end position="299"/>
    </location>
</feature>
<dbReference type="InterPro" id="IPR006671">
    <property type="entry name" value="Cyclin_N"/>
</dbReference>
<keyword evidence="4" id="KW-1185">Reference proteome</keyword>
<dbReference type="CDD" id="cd20557">
    <property type="entry name" value="CYCLIN_ScPCL1-like"/>
    <property type="match status" value="1"/>
</dbReference>
<sequence length="383" mass="43604">MSQRALNEAALEHFIYMPVSTQMISYLAMKAAEVIQCEPVAPQSSRLPPSPPQTPPQDATKPDLPSLEKFITSLVRKSNVQVPTLMTSLVYLERLKQRLPPVAKGLRCTVHRIFLAALILSAKFLNDSSPKNKHWAEYSNVRGFEPFGFSKTEVNLMEKQLLFLLDWDLNISEDDLYHHLEPFLAPIRMEIQRQEEHARVREQRKSSFREQRFVEEERLLYEGASNYYGYEGTYAEYHDGKFINPCGEIVQPAVRYDSPPSSMDVPDLTYSGHAETVSNLSSGSSYVSQRSRSGTPESSIYADENEVMYDGLPARYEEPRHVVPDIVHVHIANQHAGSGKHGMLPYEIEKEVAEEKPSKKPRLMSGNIFSRFLTGQQKDRSLV</sequence>
<dbReference type="Proteomes" id="UP000785200">
    <property type="component" value="Unassembled WGS sequence"/>
</dbReference>
<dbReference type="AlphaFoldDB" id="A0A9P6VIP7"/>
<dbReference type="OrthoDB" id="10250320at2759"/>
<reference evidence="3" key="1">
    <citation type="submission" date="2019-07" db="EMBL/GenBank/DDBJ databases">
        <title>Hyphodiscus hymeniophilus genome sequencing and assembly.</title>
        <authorList>
            <person name="Kramer G."/>
            <person name="Nodwell J."/>
        </authorList>
    </citation>
    <scope>NUCLEOTIDE SEQUENCE</scope>
    <source>
        <strain evidence="3">ATCC 34498</strain>
    </source>
</reference>
<feature type="compositionally biased region" description="Low complexity" evidence="1">
    <location>
        <begin position="278"/>
        <end position="294"/>
    </location>
</feature>
<evidence type="ECO:0000313" key="4">
    <source>
        <dbReference type="Proteomes" id="UP000785200"/>
    </source>
</evidence>
<gene>
    <name evidence="3" type="ORF">D0Z07_4663</name>
</gene>
<organism evidence="3 4">
    <name type="scientific">Hyphodiscus hymeniophilus</name>
    <dbReference type="NCBI Taxonomy" id="353542"/>
    <lineage>
        <taxon>Eukaryota</taxon>
        <taxon>Fungi</taxon>
        <taxon>Dikarya</taxon>
        <taxon>Ascomycota</taxon>
        <taxon>Pezizomycotina</taxon>
        <taxon>Leotiomycetes</taxon>
        <taxon>Helotiales</taxon>
        <taxon>Hyphodiscaceae</taxon>
        <taxon>Hyphodiscus</taxon>
    </lineage>
</organism>
<dbReference type="Pfam" id="PF00134">
    <property type="entry name" value="Cyclin_N"/>
    <property type="match status" value="1"/>
</dbReference>
<dbReference type="PANTHER" id="PTHR15615:SF10">
    <property type="entry name" value="PHO85 CYCLIN-2-RELATED"/>
    <property type="match status" value="1"/>
</dbReference>
<evidence type="ECO:0000259" key="2">
    <source>
        <dbReference type="Pfam" id="PF00134"/>
    </source>
</evidence>
<name>A0A9P6VIP7_9HELO</name>